<reference evidence="10" key="2">
    <citation type="submission" date="2020-09" db="EMBL/GenBank/DDBJ databases">
        <authorList>
            <person name="Sun Q."/>
            <person name="Ohkuma M."/>
        </authorList>
    </citation>
    <scope>NUCLEOTIDE SEQUENCE</scope>
    <source>
        <strain evidence="10">JCM 10088</strain>
    </source>
</reference>
<proteinExistence type="inferred from homology"/>
<feature type="transmembrane region" description="Helical" evidence="8">
    <location>
        <begin position="264"/>
        <end position="287"/>
    </location>
</feature>
<feature type="transmembrane region" description="Helical" evidence="8">
    <location>
        <begin position="87"/>
        <end position="112"/>
    </location>
</feature>
<dbReference type="GO" id="GO:0015105">
    <property type="term" value="F:arsenite transmembrane transporter activity"/>
    <property type="evidence" value="ECO:0007669"/>
    <property type="project" value="TreeGrafter"/>
</dbReference>
<reference evidence="10" key="1">
    <citation type="journal article" date="2014" name="Int. J. Syst. Evol. Microbiol.">
        <title>Complete genome sequence of Corynebacterium casei LMG S-19264T (=DSM 44701T), isolated from a smear-ripened cheese.</title>
        <authorList>
            <consortium name="US DOE Joint Genome Institute (JGI-PGF)"/>
            <person name="Walter F."/>
            <person name="Albersmeier A."/>
            <person name="Kalinowski J."/>
            <person name="Ruckert C."/>
        </authorList>
    </citation>
    <scope>NUCLEOTIDE SEQUENCE</scope>
    <source>
        <strain evidence="10">JCM 10088</strain>
    </source>
</reference>
<dbReference type="Proteomes" id="UP000610960">
    <property type="component" value="Unassembled WGS sequence"/>
</dbReference>
<dbReference type="EMBL" id="BMNL01000001">
    <property type="protein sequence ID" value="GGP19493.1"/>
    <property type="molecule type" value="Genomic_DNA"/>
</dbReference>
<dbReference type="GO" id="GO:0005886">
    <property type="term" value="C:plasma membrane"/>
    <property type="evidence" value="ECO:0007669"/>
    <property type="project" value="UniProtKB-SubCell"/>
</dbReference>
<dbReference type="SUPFAM" id="SSF52402">
    <property type="entry name" value="Adenine nucleotide alpha hydrolases-like"/>
    <property type="match status" value="1"/>
</dbReference>
<dbReference type="Pfam" id="PF00582">
    <property type="entry name" value="Usp"/>
    <property type="match status" value="1"/>
</dbReference>
<feature type="transmembrane region" description="Helical" evidence="8">
    <location>
        <begin position="299"/>
        <end position="323"/>
    </location>
</feature>
<dbReference type="InterPro" id="IPR002657">
    <property type="entry name" value="BilAc:Na_symport/Acr3"/>
</dbReference>
<sequence>MGSSIAGNRRASGLEKIRSHMDKWLGLYVGLMIVIGLAAGYRDVGWVQHHVQALQLLEIASIYVMIFPMMLMLNVRALGSAFKNYKLVLAVVLLNFAYGPLMAVLLGGLFVANPFARFGLFIAWLVPCSSMSIGYVGLMMADISAATAMVALSFILSLAVIPLEASLYISVMVHQVRGVALTGRAVSSIEVGLFMTIIEVLLAPLVLAIPIREAMMRRMGQARFREVSPLFPTLTMLGMMMIIFIIFFAHAGVLISHIMDVLGIFYSAMVFGTVSLTVLTVLFKYVGLNKRGESRYGSAMVAILTGVPKNEATAIAISTLALSSLGPQAAFLTSMPPSLLPAFQVVFIITFLKLRDRVMKYYGERGVEVIERGRAAEMGILEAARGAMAMLVPVDFSRGTDEWVVNGLGRLSSYARIGRVRLLYVIPLGLSEVSEFITDNIISEGRKAAEAKMRELVGAVRSKVIGLGGVDLDYEIVVGDPASIILDRASAGGFDAIMMGHRGYGYVEDLFVGSVTLKVVSRSPIPVVVIRKSV</sequence>
<name>A0A830GSD7_9CREN</name>
<dbReference type="InterPro" id="IPR038770">
    <property type="entry name" value="Na+/solute_symporter_sf"/>
</dbReference>
<dbReference type="GO" id="GO:0015104">
    <property type="term" value="F:antimonite transmembrane transporter activity"/>
    <property type="evidence" value="ECO:0007669"/>
    <property type="project" value="TreeGrafter"/>
</dbReference>
<evidence type="ECO:0000256" key="3">
    <source>
        <dbReference type="ARBA" id="ARBA00022448"/>
    </source>
</evidence>
<evidence type="ECO:0000256" key="1">
    <source>
        <dbReference type="ARBA" id="ARBA00004651"/>
    </source>
</evidence>
<comment type="similarity">
    <text evidence="2">Belongs to the arsenical resistance-3 (ACR3) (TC 2.A.59) family.</text>
</comment>
<keyword evidence="4" id="KW-1003">Cell membrane</keyword>
<keyword evidence="3" id="KW-0813">Transport</keyword>
<dbReference type="PANTHER" id="PTHR43057:SF1">
    <property type="entry name" value="ARSENICAL-RESISTANCE PROTEIN 3"/>
    <property type="match status" value="1"/>
</dbReference>
<evidence type="ECO:0000259" key="9">
    <source>
        <dbReference type="Pfam" id="PF00582"/>
    </source>
</evidence>
<keyword evidence="11" id="KW-1185">Reference proteome</keyword>
<dbReference type="InterPro" id="IPR004706">
    <property type="entry name" value="Arsenical-R_Acr3"/>
</dbReference>
<feature type="transmembrane region" description="Helical" evidence="8">
    <location>
        <begin position="329"/>
        <end position="352"/>
    </location>
</feature>
<evidence type="ECO:0000313" key="11">
    <source>
        <dbReference type="Proteomes" id="UP000610960"/>
    </source>
</evidence>
<comment type="subcellular location">
    <subcellularLocation>
        <location evidence="1">Cell membrane</location>
        <topology evidence="1">Multi-pass membrane protein</topology>
    </subcellularLocation>
</comment>
<comment type="caution">
    <text evidence="10">The sequence shown here is derived from an EMBL/GenBank/DDBJ whole genome shotgun (WGS) entry which is preliminary data.</text>
</comment>
<dbReference type="GO" id="GO:0015297">
    <property type="term" value="F:antiporter activity"/>
    <property type="evidence" value="ECO:0007669"/>
    <property type="project" value="InterPro"/>
</dbReference>
<dbReference type="OrthoDB" id="326456at2157"/>
<feature type="transmembrane region" description="Helical" evidence="8">
    <location>
        <begin position="24"/>
        <end position="41"/>
    </location>
</feature>
<evidence type="ECO:0000256" key="8">
    <source>
        <dbReference type="SAM" id="Phobius"/>
    </source>
</evidence>
<evidence type="ECO:0000256" key="6">
    <source>
        <dbReference type="ARBA" id="ARBA00022989"/>
    </source>
</evidence>
<feature type="transmembrane region" description="Helical" evidence="8">
    <location>
        <begin position="150"/>
        <end position="171"/>
    </location>
</feature>
<dbReference type="Gene3D" id="3.40.50.620">
    <property type="entry name" value="HUPs"/>
    <property type="match status" value="1"/>
</dbReference>
<feature type="transmembrane region" description="Helical" evidence="8">
    <location>
        <begin position="53"/>
        <end position="75"/>
    </location>
</feature>
<dbReference type="AlphaFoldDB" id="A0A830GSD7"/>
<dbReference type="InterPro" id="IPR006015">
    <property type="entry name" value="Universal_stress_UspA"/>
</dbReference>
<evidence type="ECO:0000256" key="7">
    <source>
        <dbReference type="ARBA" id="ARBA00023136"/>
    </source>
</evidence>
<evidence type="ECO:0000313" key="10">
    <source>
        <dbReference type="EMBL" id="GGP19493.1"/>
    </source>
</evidence>
<feature type="transmembrane region" description="Helical" evidence="8">
    <location>
        <begin position="230"/>
        <end position="258"/>
    </location>
</feature>
<dbReference type="PANTHER" id="PTHR43057">
    <property type="entry name" value="ARSENITE EFFLUX TRANSPORTER"/>
    <property type="match status" value="1"/>
</dbReference>
<evidence type="ECO:0000256" key="4">
    <source>
        <dbReference type="ARBA" id="ARBA00022475"/>
    </source>
</evidence>
<accession>A0A830GSD7</accession>
<dbReference type="InterPro" id="IPR006016">
    <property type="entry name" value="UspA"/>
</dbReference>
<gene>
    <name evidence="10" type="ORF">GCM10007981_03400</name>
</gene>
<dbReference type="Pfam" id="PF01758">
    <property type="entry name" value="SBF"/>
    <property type="match status" value="1"/>
</dbReference>
<dbReference type="RefSeq" id="WP_188595731.1">
    <property type="nucleotide sequence ID" value="NZ_BMNL01000001.1"/>
</dbReference>
<dbReference type="InterPro" id="IPR014729">
    <property type="entry name" value="Rossmann-like_a/b/a_fold"/>
</dbReference>
<dbReference type="CDD" id="cd00293">
    <property type="entry name" value="USP-like"/>
    <property type="match status" value="1"/>
</dbReference>
<dbReference type="Gene3D" id="1.20.1530.20">
    <property type="match status" value="1"/>
</dbReference>
<feature type="domain" description="UspA" evidence="9">
    <location>
        <begin position="390"/>
        <end position="531"/>
    </location>
</feature>
<protein>
    <recommendedName>
        <fullName evidence="9">UspA domain-containing protein</fullName>
    </recommendedName>
</protein>
<evidence type="ECO:0000256" key="2">
    <source>
        <dbReference type="ARBA" id="ARBA00010110"/>
    </source>
</evidence>
<keyword evidence="7 8" id="KW-0472">Membrane</keyword>
<feature type="transmembrane region" description="Helical" evidence="8">
    <location>
        <begin position="191"/>
        <end position="209"/>
    </location>
</feature>
<keyword evidence="5 8" id="KW-0812">Transmembrane</keyword>
<organism evidence="10 11">
    <name type="scientific">Thermocladium modestius</name>
    <dbReference type="NCBI Taxonomy" id="62609"/>
    <lineage>
        <taxon>Archaea</taxon>
        <taxon>Thermoproteota</taxon>
        <taxon>Thermoprotei</taxon>
        <taxon>Thermoproteales</taxon>
        <taxon>Thermoproteaceae</taxon>
        <taxon>Thermocladium</taxon>
    </lineage>
</organism>
<feature type="transmembrane region" description="Helical" evidence="8">
    <location>
        <begin position="118"/>
        <end position="138"/>
    </location>
</feature>
<dbReference type="PRINTS" id="PR01438">
    <property type="entry name" value="UNVRSLSTRESS"/>
</dbReference>
<keyword evidence="6 8" id="KW-1133">Transmembrane helix</keyword>
<evidence type="ECO:0000256" key="5">
    <source>
        <dbReference type="ARBA" id="ARBA00022692"/>
    </source>
</evidence>